<evidence type="ECO:0000256" key="7">
    <source>
        <dbReference type="ARBA" id="ARBA00022618"/>
    </source>
</evidence>
<feature type="compositionally biased region" description="Basic and acidic residues" evidence="24">
    <location>
        <begin position="2181"/>
        <end position="2196"/>
    </location>
</feature>
<feature type="compositionally biased region" description="Basic residues" evidence="24">
    <location>
        <begin position="2197"/>
        <end position="2215"/>
    </location>
</feature>
<dbReference type="FunFam" id="1.20.1250.20:FF:000003">
    <property type="entry name" value="Solute carrier family 17 member 3"/>
    <property type="match status" value="3"/>
</dbReference>
<dbReference type="GO" id="GO:0006814">
    <property type="term" value="P:sodium ion transport"/>
    <property type="evidence" value="ECO:0007669"/>
    <property type="project" value="UniProtKB-KW"/>
</dbReference>
<protein>
    <recommendedName>
        <fullName evidence="22">Putative inorganic phosphate cotransporter</fullName>
    </recommendedName>
    <alternativeName>
        <fullName evidence="5">Structural maintenance of chromosomes protein 4</fullName>
    </alternativeName>
</protein>
<keyword evidence="7" id="KW-0132">Cell division</keyword>
<dbReference type="InterPro" id="IPR003395">
    <property type="entry name" value="RecF/RecN/SMC_N"/>
</dbReference>
<dbReference type="GO" id="GO:0007076">
    <property type="term" value="P:mitotic chromosome condensation"/>
    <property type="evidence" value="ECO:0007669"/>
    <property type="project" value="TreeGrafter"/>
</dbReference>
<dbReference type="FunFam" id="1.20.1060.20:FF:000003">
    <property type="entry name" value="Structural maintenance of chromosomes 4"/>
    <property type="match status" value="1"/>
</dbReference>
<feature type="transmembrane region" description="Helical" evidence="25">
    <location>
        <begin position="2063"/>
        <end position="2085"/>
    </location>
</feature>
<keyword evidence="18" id="KW-0739">Sodium transport</keyword>
<dbReference type="InterPro" id="IPR020846">
    <property type="entry name" value="MFS_dom"/>
</dbReference>
<evidence type="ECO:0000256" key="4">
    <source>
        <dbReference type="ARBA" id="ARBA00008586"/>
    </source>
</evidence>
<feature type="compositionally biased region" description="Basic and acidic residues" evidence="24">
    <location>
        <begin position="1360"/>
        <end position="1375"/>
    </location>
</feature>
<feature type="transmembrane region" description="Helical" evidence="25">
    <location>
        <begin position="1788"/>
        <end position="1815"/>
    </location>
</feature>
<feature type="transmembrane region" description="Helical" evidence="25">
    <location>
        <begin position="1683"/>
        <end position="1704"/>
    </location>
</feature>
<dbReference type="Gene3D" id="3.30.70.1620">
    <property type="match status" value="1"/>
</dbReference>
<dbReference type="InterPro" id="IPR036259">
    <property type="entry name" value="MFS_trans_sf"/>
</dbReference>
<dbReference type="EMBL" id="QBLH01000531">
    <property type="protein sequence ID" value="TGZ54951.1"/>
    <property type="molecule type" value="Genomic_DNA"/>
</dbReference>
<feature type="compositionally biased region" description="Basic and acidic residues" evidence="24">
    <location>
        <begin position="2216"/>
        <end position="2243"/>
    </location>
</feature>
<reference evidence="27 28" key="1">
    <citation type="journal article" date="2019" name="Philos. Trans. R. Soc. Lond., B, Biol. Sci.">
        <title>Ant behaviour and brain gene expression of defending hosts depend on the ecological success of the intruding social parasite.</title>
        <authorList>
            <person name="Kaur R."/>
            <person name="Stoldt M."/>
            <person name="Jongepier E."/>
            <person name="Feldmeyer B."/>
            <person name="Menzel F."/>
            <person name="Bornberg-Bauer E."/>
            <person name="Foitzik S."/>
        </authorList>
    </citation>
    <scope>NUCLEOTIDE SEQUENCE [LARGE SCALE GENOMIC DNA]</scope>
    <source>
        <tissue evidence="27">Whole body</tissue>
    </source>
</reference>
<feature type="region of interest" description="Disordered" evidence="24">
    <location>
        <begin position="2181"/>
        <end position="2255"/>
    </location>
</feature>
<comment type="subcellular location">
    <subcellularLocation>
        <location evidence="2">Membrane</location>
        <topology evidence="2">Multi-pass membrane protein</topology>
    </subcellularLocation>
    <subcellularLocation>
        <location evidence="1">Nucleus</location>
    </subcellularLocation>
</comment>
<evidence type="ECO:0000256" key="21">
    <source>
        <dbReference type="ARBA" id="ARBA00054632"/>
    </source>
</evidence>
<evidence type="ECO:0000256" key="8">
    <source>
        <dbReference type="ARBA" id="ARBA00022692"/>
    </source>
</evidence>
<feature type="transmembrane region" description="Helical" evidence="25">
    <location>
        <begin position="1591"/>
        <end position="1611"/>
    </location>
</feature>
<feature type="region of interest" description="Disordered" evidence="24">
    <location>
        <begin position="2720"/>
        <end position="2741"/>
    </location>
</feature>
<dbReference type="Gene3D" id="1.10.287.1490">
    <property type="match status" value="1"/>
</dbReference>
<sequence>MLSKRLRMASDSQAKRSTPGEVDMEADARDTGYDTDEEGGLRVDDEIYIPPPLKNFNEVDETGSRLMITKIVNENFKSYAGKHVIGPFQKSFSAIVGPNGSGKSNVIDSMLFVFGYRASKIRSKKISVLIHNSSEHPKLNSCTVSIHFQRIIDKPGEDYDVVPNSEFVISRTAFKDSSSYYELNKKKVQFKEIAKLLRFHGVDLDHNRFLILQGEVEQIALMKPKGQQENDTGMLEFLEDIIGTSRYKEPLEKLANKVEVLTERKLEKLHRLRVVQKEKEALEEPMQEAVQYLKTENAIIRLQHQLYHCKRSEATKELTECEEKNNALNKEQATLMVEINNVRKQKEEKIKIIKEKSKKWDALQRQKDETTARFDEVRKKDELLHAELVETNKRRKANMASTKTEKSRLEELLKVPEKNTKDIEECERLIATYTTNKEKEETSLATLMANLREKTEPLLNERSKLEKELISLRKNVDQAKAAYNIAQSELELYISVEKVEKEKLENLRESLERTASTLKERQKQLALFETKIPATERSLKQAQSELDEAKALEVEKATQLQKLRITFEEQRSAMQASKSRNRVLDSLMREKREGRIPGIFGRLGDLGAIDAKYDVAVSTACGPLDDIVVDTVSTAQACITYLRQHNIGRATFIVLEKQQRFQDKIGQKIQTPENVHRLFDLIKVEDERVLLAFYYGLQNTLVAQNLDQATRIAYGRTRYRVVTLKGELIELAGTMSGGGRSYRGRMGQTVVRNEPSNADIENLQSQLDTVFEECNKLRMKQQPLEQQIHVLSTGLRDMKVDRQKFGIEVQTLSEQEPSLRAQLKAQEKTAANSVSDPKKVAQLQKAVDAAKLHLDKVEKSSALVEKEVEYINKKIDEISGSRVRDQQAKIAQLNKSIDKAKAEIYRLQVAIKTAERNVKKTEKHIETLESDVHTCEQRLRDIQKEKSELEEHAKAILDELKEINEALVERDEATASLKDELNELQASENKLKAVKIDLDQKLHESRKLLKELEQIIPDYNRKIAHLKLREIPHEALEPLNDLTEEQIDQLDAKMVTQNLQKAKKRLPEQIPNMQIIADYQEKDALYMNRAADLEETTSERNKMRDIYETARRRRIQEFLHGFSLITTKLKEMYQMITLGGDAELELVDSLDPLSEGIVFSVRPPKKSWKSIDKLSGGEKTLSSLALVFALHHYKPTPLYFMDEIDAALDFKNVSIVGNYIKERTKNAQFIVISLRSNMFELADSLVGIYKTFNCSKTVTLQLARYYENNGIAPPTQLTSKTYASQASQKSRLPLTQRTQASSRKENTAPAKNNKEKGSSLNGEETSPAKNNNAKGALPELAVCPTPQQSPTRRSARIVRKSTEREENGITKEPVRKKQKSNCKNTKNHCACLPSFRRLDVHLKWSRLLFLPKEGFKSRYWTISRYLCEGNQINHLLNDDDDDATVTTATMTAERGGRNETKEEGACLRGHAAREMTAIIKDDDADVVEKASRKMPAAVASRPTLQQSCIFGIRHLQVLLLFLGMTIGYSLRTGMSVAIVPMANASTANPDIEDYGWTKQQKDLVLSSFFWGYVVTQVPSGYIANVWSSQKLLAIGMLVCGVLKVLTPIAAHYGGLEAVLVCRVGMGLTQACLLPCIQTLLSKWAPPAERARLGTFAYAGGQFGTVITMPIAGVLAASSVGWPSIFYIFGALAIIWSVVFFYFGADAPSNHRSISQEERMYIEESLRTTEAKSDDEVKQKLKTPWKEIFTSIPMWALIIVHSGQNWGYWTLLTEIPSYMTGVLNFRVEASGVISALPYLVMWILSFPMSWLSDLALKKGASRGTVRKICNTIAHWGPAIALACMSAVPTDGYVWAIVILVLAVSLNAGSLCGFQINHIDLSPNFAGTMMSITNCIATVTSIIAPLICGVIVTDEVLLLFLATSIGFSLRLAMSVAIVPMANASTANPDIEKLKTPWKHIFTSLPMWAIIIAHSTQNWGGTTLSTQIPSYITGVLNFNVKESGIISALPYSVKFILTFPISWLSDFALKKGAARGTIRKICNTVAYWGPAIALACMSVVPTDGYIWAIVILVLAVSLNAGGLSGFLINHIDLSPNFAGTMVSITNTFATVISIIAPLICAIIVTDESNVYQWNIVFYVSAALFFLGNLVTDCRYKSAVRESNYGRIRGFCAAATIWRLRVEAETGTEKPESEQHESRSIKKRVTGGKRCRRDKKREKIRMDEKKEGDKKIDINLKKSEKEKRTIEKGTGGRPTRAEELSKIRNRTGSQGSITEYVRKRGREEEKEIAEKAEKEILENFSKEKRVIRSPPNKVKREEKKEGDMDVERMLKEILVKMDDQERERKKDKEELMKKIHDLCEDYRKRELLWEEQKASLENRIKQLEEKVENRGGEKVESTELMKKMKEMERNAELAERRRRKNNIIIKGMKVENGGERKEKMEKFLEEVTKKKVEVDEVQAIGRGEYKMTLVRFNRWEDKKEIMAKRREIGKARNIFMDDDLTATERQIQKQLWSMVKAEREKGKKATVGYQRIWIDNCEWKWNERTEMLEKTENTMEADFHFDTYVGYHNNSLRAKLGVHDFIDGNTELHDKRSGVISALPYLTQWVLCLVISFLSDFALTKGASRGTIRKISNTVAQWCPAIALACMSVVPADGYIWAIAILVLAVGLNAGVFCGVLINHIDLSPNFAGTMMSITNCIANVISIIALLTCGVIITDEGEVQWWNEPEAQQSRQKQRGNEENKTHT</sequence>
<dbReference type="InterPro" id="IPR036277">
    <property type="entry name" value="SMC_hinge_sf"/>
</dbReference>
<dbReference type="SUPFAM" id="SSF52540">
    <property type="entry name" value="P-loop containing nucleoside triphosphate hydrolases"/>
    <property type="match status" value="1"/>
</dbReference>
<keyword evidence="19" id="KW-0539">Nucleus</keyword>
<feature type="transmembrane region" description="Helical" evidence="25">
    <location>
        <begin position="2127"/>
        <end position="2148"/>
    </location>
</feature>
<evidence type="ECO:0000256" key="6">
    <source>
        <dbReference type="ARBA" id="ARBA00022448"/>
    </source>
</evidence>
<feature type="compositionally biased region" description="Basic and acidic residues" evidence="24">
    <location>
        <begin position="1302"/>
        <end position="1317"/>
    </location>
</feature>
<comment type="caution">
    <text evidence="27">The sequence shown here is derived from an EMBL/GenBank/DDBJ whole genome shotgun (WGS) entry which is preliminary data.</text>
</comment>
<evidence type="ECO:0000256" key="2">
    <source>
        <dbReference type="ARBA" id="ARBA00004141"/>
    </source>
</evidence>
<keyword evidence="8 25" id="KW-0812">Transmembrane</keyword>
<dbReference type="GO" id="GO:0005524">
    <property type="term" value="F:ATP binding"/>
    <property type="evidence" value="ECO:0007669"/>
    <property type="project" value="UniProtKB-KW"/>
</dbReference>
<dbReference type="CDD" id="cd17318">
    <property type="entry name" value="MFS_SLC17"/>
    <property type="match status" value="1"/>
</dbReference>
<feature type="transmembrane region" description="Helical" evidence="25">
    <location>
        <begin position="1652"/>
        <end position="1677"/>
    </location>
</feature>
<keyword evidence="16" id="KW-0226">DNA condensation</keyword>
<evidence type="ECO:0000256" key="5">
    <source>
        <dbReference type="ARBA" id="ARBA00018693"/>
    </source>
</evidence>
<dbReference type="GO" id="GO:0016020">
    <property type="term" value="C:membrane"/>
    <property type="evidence" value="ECO:0007669"/>
    <property type="project" value="UniProtKB-SubCell"/>
</dbReference>
<evidence type="ECO:0000256" key="14">
    <source>
        <dbReference type="ARBA" id="ARBA00023053"/>
    </source>
</evidence>
<evidence type="ECO:0000256" key="25">
    <source>
        <dbReference type="SAM" id="Phobius"/>
    </source>
</evidence>
<gene>
    <name evidence="27" type="ORF">DBV15_10281</name>
</gene>
<feature type="compositionally biased region" description="Polar residues" evidence="24">
    <location>
        <begin position="1275"/>
        <end position="1301"/>
    </location>
</feature>
<dbReference type="STRING" id="300112.A0A4S2KY31"/>
<dbReference type="InterPro" id="IPR027417">
    <property type="entry name" value="P-loop_NTPase"/>
</dbReference>
<evidence type="ECO:0000259" key="26">
    <source>
        <dbReference type="PROSITE" id="PS50850"/>
    </source>
</evidence>
<evidence type="ECO:0000256" key="22">
    <source>
        <dbReference type="ARBA" id="ARBA00068450"/>
    </source>
</evidence>
<dbReference type="GO" id="GO:0005634">
    <property type="term" value="C:nucleus"/>
    <property type="evidence" value="ECO:0007669"/>
    <property type="project" value="UniProtKB-SubCell"/>
</dbReference>
<keyword evidence="11" id="KW-0067">ATP-binding</keyword>
<feature type="compositionally biased region" description="Polar residues" evidence="24">
    <location>
        <begin position="1318"/>
        <end position="1333"/>
    </location>
</feature>
<dbReference type="Proteomes" id="UP000310200">
    <property type="component" value="Unassembled WGS sequence"/>
</dbReference>
<dbReference type="Pfam" id="PF07690">
    <property type="entry name" value="MFS_1"/>
    <property type="match status" value="1"/>
</dbReference>
<keyword evidence="28" id="KW-1185">Reference proteome</keyword>
<dbReference type="PANTHER" id="PTHR18937">
    <property type="entry name" value="STRUCTURAL MAINTENANCE OF CHROMOSOMES SMC FAMILY MEMBER"/>
    <property type="match status" value="1"/>
</dbReference>
<feature type="coiled-coil region" evidence="23">
    <location>
        <begin position="840"/>
        <end position="1029"/>
    </location>
</feature>
<organism evidence="27 28">
    <name type="scientific">Temnothorax longispinosus</name>
    <dbReference type="NCBI Taxonomy" id="300112"/>
    <lineage>
        <taxon>Eukaryota</taxon>
        <taxon>Metazoa</taxon>
        <taxon>Ecdysozoa</taxon>
        <taxon>Arthropoda</taxon>
        <taxon>Hexapoda</taxon>
        <taxon>Insecta</taxon>
        <taxon>Pterygota</taxon>
        <taxon>Neoptera</taxon>
        <taxon>Endopterygota</taxon>
        <taxon>Hymenoptera</taxon>
        <taxon>Apocrita</taxon>
        <taxon>Aculeata</taxon>
        <taxon>Formicoidea</taxon>
        <taxon>Formicidae</taxon>
        <taxon>Myrmicinae</taxon>
        <taxon>Temnothorax</taxon>
    </lineage>
</organism>
<dbReference type="GO" id="GO:0015293">
    <property type="term" value="F:symporter activity"/>
    <property type="evidence" value="ECO:0007669"/>
    <property type="project" value="UniProtKB-KW"/>
</dbReference>
<dbReference type="FunFam" id="3.40.50.300:FF:000585">
    <property type="entry name" value="Structural maintenance of chromosomes 4"/>
    <property type="match status" value="1"/>
</dbReference>
<keyword evidence="12" id="KW-0769">Symport</keyword>
<dbReference type="Gene3D" id="1.20.1060.20">
    <property type="match status" value="1"/>
</dbReference>
<feature type="transmembrane region" description="Helical" evidence="25">
    <location>
        <begin position="1747"/>
        <end position="1768"/>
    </location>
</feature>
<feature type="coiled-coil region" evidence="23">
    <location>
        <begin position="2326"/>
        <end position="2420"/>
    </location>
</feature>
<evidence type="ECO:0000256" key="10">
    <source>
        <dbReference type="ARBA" id="ARBA00022776"/>
    </source>
</evidence>
<evidence type="ECO:0000313" key="28">
    <source>
        <dbReference type="Proteomes" id="UP000310200"/>
    </source>
</evidence>
<proteinExistence type="inferred from homology"/>
<dbReference type="InterPro" id="IPR010935">
    <property type="entry name" value="SMC_hinge"/>
</dbReference>
<dbReference type="GO" id="GO:0051301">
    <property type="term" value="P:cell division"/>
    <property type="evidence" value="ECO:0007669"/>
    <property type="project" value="UniProtKB-KW"/>
</dbReference>
<evidence type="ECO:0000256" key="18">
    <source>
        <dbReference type="ARBA" id="ARBA00023201"/>
    </source>
</evidence>
<feature type="coiled-coil region" evidence="23">
    <location>
        <begin position="311"/>
        <end position="356"/>
    </location>
</feature>
<keyword evidence="10" id="KW-0498">Mitosis</keyword>
<feature type="compositionally biased region" description="Basic and acidic residues" evidence="24">
    <location>
        <begin position="2732"/>
        <end position="2741"/>
    </location>
</feature>
<feature type="transmembrane region" description="Helical" evidence="25">
    <location>
        <begin position="1510"/>
        <end position="1530"/>
    </location>
</feature>
<keyword evidence="20" id="KW-0131">Cell cycle</keyword>
<evidence type="ECO:0000256" key="3">
    <source>
        <dbReference type="ARBA" id="ARBA00006005"/>
    </source>
</evidence>
<evidence type="ECO:0000256" key="23">
    <source>
        <dbReference type="SAM" id="Coils"/>
    </source>
</evidence>
<feature type="transmembrane region" description="Helical" evidence="25">
    <location>
        <begin position="2038"/>
        <end position="2057"/>
    </location>
</feature>
<evidence type="ECO:0000256" key="15">
    <source>
        <dbReference type="ARBA" id="ARBA00023054"/>
    </source>
</evidence>
<name>A0A4S2KY31_9HYME</name>
<evidence type="ECO:0000256" key="9">
    <source>
        <dbReference type="ARBA" id="ARBA00022741"/>
    </source>
</evidence>
<evidence type="ECO:0000256" key="12">
    <source>
        <dbReference type="ARBA" id="ARBA00022847"/>
    </source>
</evidence>
<dbReference type="GO" id="GO:0000796">
    <property type="term" value="C:condensin complex"/>
    <property type="evidence" value="ECO:0007669"/>
    <property type="project" value="TreeGrafter"/>
</dbReference>
<dbReference type="Gene3D" id="1.20.1250.20">
    <property type="entry name" value="MFS general substrate transporter like domains"/>
    <property type="match status" value="4"/>
</dbReference>
<evidence type="ECO:0000256" key="11">
    <source>
        <dbReference type="ARBA" id="ARBA00022840"/>
    </source>
</evidence>
<dbReference type="FunFam" id="3.40.50.300:FF:000481">
    <property type="entry name" value="Structural maintenance of chromosomes 4"/>
    <property type="match status" value="1"/>
</dbReference>
<dbReference type="SUPFAM" id="SSF103473">
    <property type="entry name" value="MFS general substrate transporter"/>
    <property type="match status" value="3"/>
</dbReference>
<feature type="transmembrane region" description="Helical" evidence="25">
    <location>
        <begin position="1852"/>
        <end position="1872"/>
    </location>
</feature>
<keyword evidence="17 25" id="KW-0472">Membrane</keyword>
<feature type="transmembrane region" description="Helical" evidence="25">
    <location>
        <begin position="2097"/>
        <end position="2121"/>
    </location>
</feature>
<feature type="transmembrane region" description="Helical" evidence="25">
    <location>
        <begin position="2594"/>
        <end position="2615"/>
    </location>
</feature>
<feature type="transmembrane region" description="Helical" evidence="25">
    <location>
        <begin position="2686"/>
        <end position="2710"/>
    </location>
</feature>
<dbReference type="Pfam" id="PF02463">
    <property type="entry name" value="SMC_N"/>
    <property type="match status" value="1"/>
</dbReference>
<evidence type="ECO:0000256" key="20">
    <source>
        <dbReference type="ARBA" id="ARBA00023306"/>
    </source>
</evidence>
<feature type="transmembrane region" description="Helical" evidence="25">
    <location>
        <begin position="1916"/>
        <end position="1936"/>
    </location>
</feature>
<dbReference type="InterPro" id="IPR011701">
    <property type="entry name" value="MFS"/>
</dbReference>
<feature type="domain" description="Major facilitator superfamily (MFS) profile" evidence="26">
    <location>
        <begin position="1521"/>
        <end position="1940"/>
    </location>
</feature>
<feature type="transmembrane region" description="Helical" evidence="25">
    <location>
        <begin position="1884"/>
        <end position="1910"/>
    </location>
</feature>
<keyword evidence="15 23" id="KW-0175">Coiled coil</keyword>
<feature type="transmembrane region" description="Helical" evidence="25">
    <location>
        <begin position="2005"/>
        <end position="2026"/>
    </location>
</feature>
<keyword evidence="18" id="KW-0406">Ion transport</keyword>
<keyword evidence="14" id="KW-0915">Sodium</keyword>
<comment type="similarity">
    <text evidence="3">Belongs to the SMC family. SMC4 subfamily.</text>
</comment>
<evidence type="ECO:0000256" key="17">
    <source>
        <dbReference type="ARBA" id="ARBA00023136"/>
    </source>
</evidence>
<feature type="region of interest" description="Disordered" evidence="24">
    <location>
        <begin position="1"/>
        <end position="38"/>
    </location>
</feature>
<evidence type="ECO:0000256" key="1">
    <source>
        <dbReference type="ARBA" id="ARBA00004123"/>
    </source>
</evidence>
<comment type="similarity">
    <text evidence="4">Belongs to the major facilitator superfamily. Sodium/anion cotransporter family.</text>
</comment>
<feature type="coiled-coil region" evidence="23">
    <location>
        <begin position="448"/>
        <end position="559"/>
    </location>
</feature>
<dbReference type="FunFam" id="1.20.1250.20:FF:000144">
    <property type="entry name" value="Picot, isoform B"/>
    <property type="match status" value="1"/>
</dbReference>
<feature type="transmembrane region" description="Helical" evidence="25">
    <location>
        <begin position="2652"/>
        <end position="2674"/>
    </location>
</feature>
<evidence type="ECO:0000256" key="19">
    <source>
        <dbReference type="ARBA" id="ARBA00023242"/>
    </source>
</evidence>
<dbReference type="Gene3D" id="3.40.50.300">
    <property type="entry name" value="P-loop containing nucleotide triphosphate hydrolases"/>
    <property type="match status" value="2"/>
</dbReference>
<evidence type="ECO:0000313" key="27">
    <source>
        <dbReference type="EMBL" id="TGZ54951.1"/>
    </source>
</evidence>
<keyword evidence="9" id="KW-0547">Nucleotide-binding</keyword>
<accession>A0A4S2KY31</accession>
<dbReference type="SUPFAM" id="SSF75553">
    <property type="entry name" value="Smc hinge domain"/>
    <property type="match status" value="1"/>
</dbReference>
<feature type="region of interest" description="Disordered" evidence="24">
    <location>
        <begin position="1274"/>
        <end position="1380"/>
    </location>
</feature>
<comment type="function">
    <text evidence="21">May be an inorganic phosphate cotransporter.</text>
</comment>
<evidence type="ECO:0000256" key="24">
    <source>
        <dbReference type="SAM" id="MobiDB-lite"/>
    </source>
</evidence>
<evidence type="ECO:0000256" key="13">
    <source>
        <dbReference type="ARBA" id="ARBA00022989"/>
    </source>
</evidence>
<evidence type="ECO:0000256" key="16">
    <source>
        <dbReference type="ARBA" id="ARBA00023067"/>
    </source>
</evidence>
<dbReference type="SMART" id="SM00968">
    <property type="entry name" value="SMC_hinge"/>
    <property type="match status" value="1"/>
</dbReference>
<dbReference type="Pfam" id="PF06470">
    <property type="entry name" value="SMC_hinge"/>
    <property type="match status" value="1"/>
</dbReference>
<keyword evidence="6" id="KW-0813">Transport</keyword>
<dbReference type="PROSITE" id="PS50850">
    <property type="entry name" value="MFS"/>
    <property type="match status" value="1"/>
</dbReference>
<keyword evidence="13 25" id="KW-1133">Transmembrane helix</keyword>
<dbReference type="PANTHER" id="PTHR18937:SF172">
    <property type="entry name" value="STRUCTURAL MAINTENANCE OF CHROMOSOMES PROTEIN"/>
    <property type="match status" value="1"/>
</dbReference>